<reference evidence="9" key="1">
    <citation type="journal article" date="2019" name="Int. J. Syst. Evol. Microbiol.">
        <title>The Global Catalogue of Microorganisms (GCM) 10K type strain sequencing project: providing services to taxonomists for standard genome sequencing and annotation.</title>
        <authorList>
            <consortium name="The Broad Institute Genomics Platform"/>
            <consortium name="The Broad Institute Genome Sequencing Center for Infectious Disease"/>
            <person name="Wu L."/>
            <person name="Ma J."/>
        </authorList>
    </citation>
    <scope>NUCLEOTIDE SEQUENCE [LARGE SCALE GENOMIC DNA]</scope>
    <source>
        <strain evidence="9">CGMCC 4.7177</strain>
    </source>
</reference>
<feature type="transmembrane region" description="Helical" evidence="7">
    <location>
        <begin position="174"/>
        <end position="197"/>
    </location>
</feature>
<feature type="transmembrane region" description="Helical" evidence="7">
    <location>
        <begin position="46"/>
        <end position="67"/>
    </location>
</feature>
<dbReference type="EMBL" id="JBHUGI010000014">
    <property type="protein sequence ID" value="MFD1927693.1"/>
    <property type="molecule type" value="Genomic_DNA"/>
</dbReference>
<dbReference type="InterPro" id="IPR011701">
    <property type="entry name" value="MFS"/>
</dbReference>
<dbReference type="PANTHER" id="PTHR43266">
    <property type="entry name" value="MACROLIDE-EFFLUX PROTEIN"/>
    <property type="match status" value="1"/>
</dbReference>
<feature type="transmembrane region" description="Helical" evidence="7">
    <location>
        <begin position="360"/>
        <end position="382"/>
    </location>
</feature>
<evidence type="ECO:0000256" key="5">
    <source>
        <dbReference type="ARBA" id="ARBA00022989"/>
    </source>
</evidence>
<feature type="transmembrane region" description="Helical" evidence="7">
    <location>
        <begin position="12"/>
        <end position="40"/>
    </location>
</feature>
<feature type="transmembrane region" description="Helical" evidence="7">
    <location>
        <begin position="148"/>
        <end position="168"/>
    </location>
</feature>
<dbReference type="Gene3D" id="1.20.1250.20">
    <property type="entry name" value="MFS general substrate transporter like domains"/>
    <property type="match status" value="1"/>
</dbReference>
<dbReference type="CDD" id="cd06173">
    <property type="entry name" value="MFS_MefA_like"/>
    <property type="match status" value="1"/>
</dbReference>
<keyword evidence="5 7" id="KW-1133">Transmembrane helix</keyword>
<accession>A0ABW4SE79</accession>
<proteinExistence type="predicted"/>
<evidence type="ECO:0000256" key="1">
    <source>
        <dbReference type="ARBA" id="ARBA00004651"/>
    </source>
</evidence>
<keyword evidence="2" id="KW-0813">Transport</keyword>
<keyword evidence="4 7" id="KW-0812">Transmembrane</keyword>
<sequence length="428" mass="46897">MEDVLKLKRATYNLWTFVTSKLISSFGAQVYVFAISFYILQQTGSATSFATNLLCSILPRALVAPFAGYVADNYSRKTIVITAQVASTFAIAGLLTVSLTSGISLIAIYTTTVVLSITSTFSGVAFSSSITGLIDEKRIQKAMSMNQMSISVAAIGGPAVGGLLYGTVSMPVFLIMYMIASIIAVILESTMNFKLFAKRKKVVEGEARESMWHSMKAGFAYLKLQPIIMALLWVSLLINFLFGAFQVGYSFILIEKLKMPSHHFGLTEGAFAVGMLLLSFYLSVRKEVKYPFLVSKRGILVFGVLMGSIGLPLMVQMEYGVMFGFYLAVMFSFGATMIIVNTPIMVMMQKIIDDDYKGRVFSIMETMAMALMPLGIVLFGFLYDLFPAEWILIISGLLLIGVVLVLARPSVVRKAHPELGKAKAVSEQ</sequence>
<organism evidence="8 9">
    <name type="scientific">Sporosarcina siberiensis</name>
    <dbReference type="NCBI Taxonomy" id="1365606"/>
    <lineage>
        <taxon>Bacteria</taxon>
        <taxon>Bacillati</taxon>
        <taxon>Bacillota</taxon>
        <taxon>Bacilli</taxon>
        <taxon>Bacillales</taxon>
        <taxon>Caryophanaceae</taxon>
        <taxon>Sporosarcina</taxon>
    </lineage>
</organism>
<comment type="caution">
    <text evidence="8">The sequence shown here is derived from an EMBL/GenBank/DDBJ whole genome shotgun (WGS) entry which is preliminary data.</text>
</comment>
<feature type="transmembrane region" description="Helical" evidence="7">
    <location>
        <begin position="388"/>
        <end position="407"/>
    </location>
</feature>
<evidence type="ECO:0000313" key="8">
    <source>
        <dbReference type="EMBL" id="MFD1927693.1"/>
    </source>
</evidence>
<evidence type="ECO:0000256" key="2">
    <source>
        <dbReference type="ARBA" id="ARBA00022448"/>
    </source>
</evidence>
<name>A0ABW4SE79_9BACL</name>
<evidence type="ECO:0000256" key="3">
    <source>
        <dbReference type="ARBA" id="ARBA00022475"/>
    </source>
</evidence>
<feature type="transmembrane region" description="Helical" evidence="7">
    <location>
        <begin position="294"/>
        <end position="315"/>
    </location>
</feature>
<protein>
    <submittedName>
        <fullName evidence="8">MFS transporter</fullName>
    </submittedName>
</protein>
<dbReference type="InterPro" id="IPR036259">
    <property type="entry name" value="MFS_trans_sf"/>
</dbReference>
<keyword evidence="6 7" id="KW-0472">Membrane</keyword>
<gene>
    <name evidence="8" type="ORF">ACFSFY_06385</name>
</gene>
<feature type="transmembrane region" description="Helical" evidence="7">
    <location>
        <begin position="106"/>
        <end position="127"/>
    </location>
</feature>
<evidence type="ECO:0000256" key="6">
    <source>
        <dbReference type="ARBA" id="ARBA00023136"/>
    </source>
</evidence>
<keyword evidence="3" id="KW-1003">Cell membrane</keyword>
<dbReference type="Proteomes" id="UP001597218">
    <property type="component" value="Unassembled WGS sequence"/>
</dbReference>
<dbReference type="Pfam" id="PF07690">
    <property type="entry name" value="MFS_1"/>
    <property type="match status" value="1"/>
</dbReference>
<feature type="transmembrane region" description="Helical" evidence="7">
    <location>
        <begin position="79"/>
        <end position="100"/>
    </location>
</feature>
<dbReference type="SUPFAM" id="SSF103473">
    <property type="entry name" value="MFS general substrate transporter"/>
    <property type="match status" value="1"/>
</dbReference>
<dbReference type="RefSeq" id="WP_381536362.1">
    <property type="nucleotide sequence ID" value="NZ_JBHUGI010000014.1"/>
</dbReference>
<evidence type="ECO:0000313" key="9">
    <source>
        <dbReference type="Proteomes" id="UP001597218"/>
    </source>
</evidence>
<feature type="transmembrane region" description="Helical" evidence="7">
    <location>
        <begin position="218"/>
        <end position="242"/>
    </location>
</feature>
<feature type="transmembrane region" description="Helical" evidence="7">
    <location>
        <begin position="262"/>
        <end position="282"/>
    </location>
</feature>
<dbReference type="PANTHER" id="PTHR43266:SF9">
    <property type="entry name" value="PERMEASE, MAJOR FACILITATOR SUPERFAMILY-RELATED"/>
    <property type="match status" value="1"/>
</dbReference>
<feature type="transmembrane region" description="Helical" evidence="7">
    <location>
        <begin position="321"/>
        <end position="340"/>
    </location>
</feature>
<evidence type="ECO:0000256" key="4">
    <source>
        <dbReference type="ARBA" id="ARBA00022692"/>
    </source>
</evidence>
<keyword evidence="9" id="KW-1185">Reference proteome</keyword>
<evidence type="ECO:0000256" key="7">
    <source>
        <dbReference type="SAM" id="Phobius"/>
    </source>
</evidence>
<comment type="subcellular location">
    <subcellularLocation>
        <location evidence="1">Cell membrane</location>
        <topology evidence="1">Multi-pass membrane protein</topology>
    </subcellularLocation>
</comment>